<evidence type="ECO:0000256" key="8">
    <source>
        <dbReference type="ARBA" id="ARBA00023053"/>
    </source>
</evidence>
<proteinExistence type="inferred from homology"/>
<feature type="transmembrane region" description="Helical" evidence="14">
    <location>
        <begin position="449"/>
        <end position="474"/>
    </location>
</feature>
<evidence type="ECO:0000256" key="11">
    <source>
        <dbReference type="ARBA" id="ARBA00023201"/>
    </source>
</evidence>
<evidence type="ECO:0000256" key="12">
    <source>
        <dbReference type="ARBA" id="ARBA00033708"/>
    </source>
</evidence>
<feature type="transmembrane region" description="Helical" evidence="14">
    <location>
        <begin position="152"/>
        <end position="173"/>
    </location>
</feature>
<organism evidence="15 16">
    <name type="scientific">Mycolicibacterium canariasense</name>
    <name type="common">Mycobacterium canariasense</name>
    <dbReference type="NCBI Taxonomy" id="228230"/>
    <lineage>
        <taxon>Bacteria</taxon>
        <taxon>Bacillati</taxon>
        <taxon>Actinomycetota</taxon>
        <taxon>Actinomycetes</taxon>
        <taxon>Mycobacteriales</taxon>
        <taxon>Mycobacteriaceae</taxon>
        <taxon>Mycolicibacterium</taxon>
    </lineage>
</organism>
<gene>
    <name evidence="15" type="ORF">RMCC_1325</name>
</gene>
<evidence type="ECO:0000256" key="1">
    <source>
        <dbReference type="ARBA" id="ARBA00004651"/>
    </source>
</evidence>
<dbReference type="InterPro" id="IPR001734">
    <property type="entry name" value="Na/solute_symporter"/>
</dbReference>
<keyword evidence="11" id="KW-0739">Sodium transport</keyword>
<evidence type="ECO:0000256" key="14">
    <source>
        <dbReference type="SAM" id="Phobius"/>
    </source>
</evidence>
<feature type="transmembrane region" description="Helical" evidence="14">
    <location>
        <begin position="235"/>
        <end position="254"/>
    </location>
</feature>
<comment type="similarity">
    <text evidence="2 13">Belongs to the sodium:solute symporter (SSF) (TC 2.A.21) family.</text>
</comment>
<dbReference type="OrthoDB" id="9789704at2"/>
<comment type="subcellular location">
    <subcellularLocation>
        <location evidence="1">Cell membrane</location>
        <topology evidence="1">Multi-pass membrane protein</topology>
    </subcellularLocation>
</comment>
<dbReference type="Pfam" id="PF00474">
    <property type="entry name" value="SSF"/>
    <property type="match status" value="1"/>
</dbReference>
<evidence type="ECO:0000256" key="3">
    <source>
        <dbReference type="ARBA" id="ARBA00022448"/>
    </source>
</evidence>
<feature type="transmembrane region" description="Helical" evidence="14">
    <location>
        <begin position="59"/>
        <end position="90"/>
    </location>
</feature>
<keyword evidence="7 14" id="KW-1133">Transmembrane helix</keyword>
<dbReference type="PANTHER" id="PTHR48086">
    <property type="entry name" value="SODIUM/PROLINE SYMPORTER-RELATED"/>
    <property type="match status" value="1"/>
</dbReference>
<feature type="transmembrane region" description="Helical" evidence="14">
    <location>
        <begin position="318"/>
        <end position="337"/>
    </location>
</feature>
<keyword evidence="5 14" id="KW-0812">Transmembrane</keyword>
<dbReference type="GO" id="GO:0015293">
    <property type="term" value="F:symporter activity"/>
    <property type="evidence" value="ECO:0007669"/>
    <property type="project" value="UniProtKB-KW"/>
</dbReference>
<dbReference type="PROSITE" id="PS50283">
    <property type="entry name" value="NA_SOLUT_SYMP_3"/>
    <property type="match status" value="1"/>
</dbReference>
<accession>A0A100WA78</accession>
<evidence type="ECO:0000256" key="6">
    <source>
        <dbReference type="ARBA" id="ARBA00022847"/>
    </source>
</evidence>
<evidence type="ECO:0000256" key="7">
    <source>
        <dbReference type="ARBA" id="ARBA00022989"/>
    </source>
</evidence>
<dbReference type="InterPro" id="IPR038377">
    <property type="entry name" value="Na/Glc_symporter_sf"/>
</dbReference>
<reference evidence="16" key="1">
    <citation type="journal article" date="2016" name="Genome Announc.">
        <title>Draft Genome Sequences of Five Rapidly Growing Mycobacterium Species, M. thermoresistibile, M. fortuitum subsp. acetamidolyticum, M. canariasense, M. brisbanense, and M. novocastrense.</title>
        <authorList>
            <person name="Katahira K."/>
            <person name="Ogura Y."/>
            <person name="Gotoh Y."/>
            <person name="Hayashi T."/>
        </authorList>
    </citation>
    <scope>NUCLEOTIDE SEQUENCE [LARGE SCALE GENOMIC DNA]</scope>
    <source>
        <strain evidence="16">JCM15298</strain>
    </source>
</reference>
<evidence type="ECO:0000256" key="2">
    <source>
        <dbReference type="ARBA" id="ARBA00006434"/>
    </source>
</evidence>
<evidence type="ECO:0000256" key="10">
    <source>
        <dbReference type="ARBA" id="ARBA00023136"/>
    </source>
</evidence>
<keyword evidence="9" id="KW-0406">Ion transport</keyword>
<feature type="transmembrane region" description="Helical" evidence="14">
    <location>
        <begin position="368"/>
        <end position="387"/>
    </location>
</feature>
<dbReference type="PANTHER" id="PTHR48086:SF3">
    <property type="entry name" value="SODIUM_PROLINE SYMPORTER"/>
    <property type="match status" value="1"/>
</dbReference>
<sequence length="518" mass="55857">MWTMLTMLVVFYAIVIAILYATQQKTSPTFDEYAVGGRSYGPWYVAMSYVNSWWPGSTFIAFFGLATGAGVFGLYGLAYSSLGVAMMYFMATRAWRWGKKYDLRSQPDLLGKRFDSPAVRIIASVIGIVSLFPWVVLGMQALGTVFELASDGAWSVTTCLIIGLAVILIRQYWTVRMGMRGLIMTDAFQGTVAYVFSALVCVVLLSGVAGGPISIANLNDVAHQYLVLPGDGDKYGPLYIFALIFTGVIGSLCWPTSFQRIYTASSVRSVKSGTLCTVLISGVFYTLLMLVGIAATVMPDVAASPQAGWFTIMSDYGGTWLLGLGITIVFAASMGHIDGSVQVCGLQIANDLVNTTKRPLSDKRLTQVAKTSMLVFMIAAGVVAYATFNMTRLQLLAQISYQGVIQLAVPLFLGIFWRGGNKQGAVAGMLSGFVVAMVMTWIYPDDVRWLGSLTGGIVGLVVNLAVFLAAAALIGTDDADKARVDEMFEAAKTKMRIAAPTAPVSLEDQVHELAEESR</sequence>
<feature type="transmembrane region" description="Helical" evidence="14">
    <location>
        <begin position="424"/>
        <end position="443"/>
    </location>
</feature>
<comment type="caution">
    <text evidence="15">The sequence shown here is derived from an EMBL/GenBank/DDBJ whole genome shotgun (WGS) entry which is preliminary data.</text>
</comment>
<name>A0A100WA78_MYCCR</name>
<keyword evidence="16" id="KW-1185">Reference proteome</keyword>
<evidence type="ECO:0000256" key="4">
    <source>
        <dbReference type="ARBA" id="ARBA00022475"/>
    </source>
</evidence>
<protein>
    <submittedName>
        <fullName evidence="15">Na+/solute symporter</fullName>
    </submittedName>
</protein>
<feature type="transmembrane region" description="Helical" evidence="14">
    <location>
        <begin position="275"/>
        <end position="298"/>
    </location>
</feature>
<reference evidence="16" key="2">
    <citation type="submission" date="2016-02" db="EMBL/GenBank/DDBJ databases">
        <title>Draft genome sequence of five rapidly growing Mycobacterium species.</title>
        <authorList>
            <person name="Katahira K."/>
            <person name="Gotou Y."/>
            <person name="Iida K."/>
            <person name="Ogura Y."/>
            <person name="Hayashi T."/>
        </authorList>
    </citation>
    <scope>NUCLEOTIDE SEQUENCE [LARGE SCALE GENOMIC DNA]</scope>
    <source>
        <strain evidence="16">JCM15298</strain>
    </source>
</reference>
<keyword evidence="8" id="KW-0915">Sodium</keyword>
<keyword evidence="10 14" id="KW-0472">Membrane</keyword>
<dbReference type="AlphaFoldDB" id="A0A100WA78"/>
<dbReference type="GO" id="GO:0006814">
    <property type="term" value="P:sodium ion transport"/>
    <property type="evidence" value="ECO:0007669"/>
    <property type="project" value="UniProtKB-KW"/>
</dbReference>
<dbReference type="Gene3D" id="1.20.1730.10">
    <property type="entry name" value="Sodium/glucose cotransporter"/>
    <property type="match status" value="1"/>
</dbReference>
<dbReference type="GO" id="GO:0005886">
    <property type="term" value="C:plasma membrane"/>
    <property type="evidence" value="ECO:0007669"/>
    <property type="project" value="UniProtKB-SubCell"/>
</dbReference>
<evidence type="ECO:0000256" key="5">
    <source>
        <dbReference type="ARBA" id="ARBA00022692"/>
    </source>
</evidence>
<dbReference type="CDD" id="cd10322">
    <property type="entry name" value="SLC5sbd"/>
    <property type="match status" value="1"/>
</dbReference>
<keyword evidence="4" id="KW-1003">Cell membrane</keyword>
<feature type="transmembrane region" description="Helical" evidence="14">
    <location>
        <begin position="121"/>
        <end position="146"/>
    </location>
</feature>
<evidence type="ECO:0000313" key="15">
    <source>
        <dbReference type="EMBL" id="GAS94359.1"/>
    </source>
</evidence>
<comment type="catalytic activity">
    <reaction evidence="12">
        <text>L-proline(in) + Na(+)(in) = L-proline(out) + Na(+)(out)</text>
        <dbReference type="Rhea" id="RHEA:28967"/>
        <dbReference type="ChEBI" id="CHEBI:29101"/>
        <dbReference type="ChEBI" id="CHEBI:60039"/>
    </reaction>
</comment>
<dbReference type="RefSeq" id="WP_062655673.1">
    <property type="nucleotide sequence ID" value="NZ_BCSY01000035.1"/>
</dbReference>
<dbReference type="EMBL" id="BCSY01000035">
    <property type="protein sequence ID" value="GAS94359.1"/>
    <property type="molecule type" value="Genomic_DNA"/>
</dbReference>
<keyword evidence="3" id="KW-0813">Transport</keyword>
<dbReference type="Proteomes" id="UP000069443">
    <property type="component" value="Unassembled WGS sequence"/>
</dbReference>
<evidence type="ECO:0000256" key="9">
    <source>
        <dbReference type="ARBA" id="ARBA00023065"/>
    </source>
</evidence>
<keyword evidence="6" id="KW-0769">Symport</keyword>
<feature type="transmembrane region" description="Helical" evidence="14">
    <location>
        <begin position="194"/>
        <end position="215"/>
    </location>
</feature>
<evidence type="ECO:0000313" key="16">
    <source>
        <dbReference type="Proteomes" id="UP000069443"/>
    </source>
</evidence>
<evidence type="ECO:0000256" key="13">
    <source>
        <dbReference type="RuleBase" id="RU362091"/>
    </source>
</evidence>
<feature type="transmembrane region" description="Helical" evidence="14">
    <location>
        <begin position="399"/>
        <end position="417"/>
    </location>
</feature>
<dbReference type="InterPro" id="IPR050277">
    <property type="entry name" value="Sodium:Solute_Symporter"/>
</dbReference>
<dbReference type="STRING" id="228230.RMCC_1325"/>